<gene>
    <name evidence="2" type="ORF">Zm00014a_022242</name>
</gene>
<feature type="compositionally biased region" description="Pro residues" evidence="1">
    <location>
        <begin position="43"/>
        <end position="54"/>
    </location>
</feature>
<evidence type="ECO:0000313" key="3">
    <source>
        <dbReference type="Proteomes" id="UP000251960"/>
    </source>
</evidence>
<accession>A0A3L6FXE6</accession>
<evidence type="ECO:0000256" key="1">
    <source>
        <dbReference type="SAM" id="MobiDB-lite"/>
    </source>
</evidence>
<feature type="non-terminal residue" evidence="2">
    <location>
        <position position="1"/>
    </location>
</feature>
<comment type="caution">
    <text evidence="2">The sequence shown here is derived from an EMBL/GenBank/DDBJ whole genome shotgun (WGS) entry which is preliminary data.</text>
</comment>
<feature type="region of interest" description="Disordered" evidence="1">
    <location>
        <begin position="18"/>
        <end position="54"/>
    </location>
</feature>
<evidence type="ECO:0000313" key="2">
    <source>
        <dbReference type="EMBL" id="PWZ39562.1"/>
    </source>
</evidence>
<reference evidence="2 3" key="1">
    <citation type="journal article" date="2018" name="Nat. Genet.">
        <title>Extensive intraspecific gene order and gene structural variations between Mo17 and other maize genomes.</title>
        <authorList>
            <person name="Sun S."/>
            <person name="Zhou Y."/>
            <person name="Chen J."/>
            <person name="Shi J."/>
            <person name="Zhao H."/>
            <person name="Zhao H."/>
            <person name="Song W."/>
            <person name="Zhang M."/>
            <person name="Cui Y."/>
            <person name="Dong X."/>
            <person name="Liu H."/>
            <person name="Ma X."/>
            <person name="Jiao Y."/>
            <person name="Wang B."/>
            <person name="Wei X."/>
            <person name="Stein J.C."/>
            <person name="Glaubitz J.C."/>
            <person name="Lu F."/>
            <person name="Yu G."/>
            <person name="Liang C."/>
            <person name="Fengler K."/>
            <person name="Li B."/>
            <person name="Rafalski A."/>
            <person name="Schnable P.S."/>
            <person name="Ware D.H."/>
            <person name="Buckler E.S."/>
            <person name="Lai J."/>
        </authorList>
    </citation>
    <scope>NUCLEOTIDE SEQUENCE [LARGE SCALE GENOMIC DNA]</scope>
    <source>
        <strain evidence="3">cv. Missouri 17</strain>
        <tissue evidence="2">Seedling</tissue>
    </source>
</reference>
<sequence>WATIESLQLLRAICRLPPLPSSNGLPHRTAARRKPLRNSCRPAPAPAPPRCARP</sequence>
<name>A0A3L6FXE6_MAIZE</name>
<protein>
    <submittedName>
        <fullName evidence="2">Uncharacterized protein</fullName>
    </submittedName>
</protein>
<proteinExistence type="predicted"/>
<dbReference type="Proteomes" id="UP000251960">
    <property type="component" value="Chromosome 2"/>
</dbReference>
<organism evidence="2 3">
    <name type="scientific">Zea mays</name>
    <name type="common">Maize</name>
    <dbReference type="NCBI Taxonomy" id="4577"/>
    <lineage>
        <taxon>Eukaryota</taxon>
        <taxon>Viridiplantae</taxon>
        <taxon>Streptophyta</taxon>
        <taxon>Embryophyta</taxon>
        <taxon>Tracheophyta</taxon>
        <taxon>Spermatophyta</taxon>
        <taxon>Magnoliopsida</taxon>
        <taxon>Liliopsida</taxon>
        <taxon>Poales</taxon>
        <taxon>Poaceae</taxon>
        <taxon>PACMAD clade</taxon>
        <taxon>Panicoideae</taxon>
        <taxon>Andropogonodae</taxon>
        <taxon>Andropogoneae</taxon>
        <taxon>Tripsacinae</taxon>
        <taxon>Zea</taxon>
    </lineage>
</organism>
<dbReference type="EMBL" id="NCVQ01000003">
    <property type="protein sequence ID" value="PWZ39562.1"/>
    <property type="molecule type" value="Genomic_DNA"/>
</dbReference>
<dbReference type="AlphaFoldDB" id="A0A3L6FXE6"/>